<keyword evidence="7" id="KW-0540">Nuclease</keyword>
<comment type="caution">
    <text evidence="14">The sequence shown here is derived from an EMBL/GenBank/DDBJ whole genome shotgun (WGS) entry which is preliminary data.</text>
</comment>
<evidence type="ECO:0000256" key="4">
    <source>
        <dbReference type="ARBA" id="ARBA00006958"/>
    </source>
</evidence>
<keyword evidence="15" id="KW-1185">Reference proteome</keyword>
<evidence type="ECO:0000256" key="3">
    <source>
        <dbReference type="ARBA" id="ARBA00004496"/>
    </source>
</evidence>
<sequence>MDGVMYCEILAKKLLPSVRALEMGRTWVFHYDNDQKQTVRAFKEWFCRKHFKVLESPSQTPDVNPIGNLWRELKLNVAQRPPPKPERSVWRTYDFEGRSVMDLHAMFHIHEKSAQQKLLQPESNPNQKHRERIFRPRISLFGLNEEEVRSRYRFSTEVILELYEQIQQDIEPNCERNHAVPGMVKLLSALHYFSSASFQGTVSALSGISQPSFSRHLTQVLKAINKLTPHYIVFPSDKAAIQTVKDGFYKMSSFPKVMGIIDCTHVALSPPTEDIYRNSKNFHSLNVQMVCDSEMRILNLVAGYPGSTHDSYILKHSSLHTILASGNLPEGWILGDDAYPLTEWLLTPIKDPKTKVEKQYNTAHKAAYSVIGRTFGSLKSRFRCLDRSGGVLQYSPEKGAQIILACCILHNLAVIRKLDVDIVDDLETPPPVPPVSKDENTQAGKLTRTKVINRYFTYLAILGRYLFVRLPALTGERRPAVKYSTAVTSPLYFTAGSQSVREAEGDGRDQTPGILLPVPLLKEVVLQKLPVGLGVELHSILNPKRFHKFIFDDSSPYQYPTSILLASDSEWSSLAFTVPASGPSIWPIKSHSHFISP</sequence>
<comment type="similarity">
    <text evidence="4">Belongs to the HARBI1 family.</text>
</comment>
<dbReference type="InterPro" id="IPR026103">
    <property type="entry name" value="HARBI1_animal"/>
</dbReference>
<evidence type="ECO:0000256" key="12">
    <source>
        <dbReference type="ARBA" id="ARBA00045850"/>
    </source>
</evidence>
<dbReference type="Proteomes" id="UP001176940">
    <property type="component" value="Unassembled WGS sequence"/>
</dbReference>
<dbReference type="PANTHER" id="PTHR22930:SF282">
    <property type="entry name" value="NUCLEASE HARBI1-RELATED"/>
    <property type="match status" value="1"/>
</dbReference>
<evidence type="ECO:0000313" key="15">
    <source>
        <dbReference type="Proteomes" id="UP001176940"/>
    </source>
</evidence>
<evidence type="ECO:0000256" key="1">
    <source>
        <dbReference type="ARBA" id="ARBA00001968"/>
    </source>
</evidence>
<feature type="domain" description="DDE Tnp4" evidence="13">
    <location>
        <begin position="261"/>
        <end position="411"/>
    </location>
</feature>
<evidence type="ECO:0000256" key="10">
    <source>
        <dbReference type="ARBA" id="ARBA00023242"/>
    </source>
</evidence>
<evidence type="ECO:0000256" key="9">
    <source>
        <dbReference type="ARBA" id="ARBA00022801"/>
    </source>
</evidence>
<dbReference type="InterPro" id="IPR045249">
    <property type="entry name" value="HARBI1-like"/>
</dbReference>
<dbReference type="Gene3D" id="3.30.420.10">
    <property type="entry name" value="Ribonuclease H-like superfamily/Ribonuclease H"/>
    <property type="match status" value="1"/>
</dbReference>
<organism evidence="14 15">
    <name type="scientific">Ranitomeya imitator</name>
    <name type="common">mimic poison frog</name>
    <dbReference type="NCBI Taxonomy" id="111125"/>
    <lineage>
        <taxon>Eukaryota</taxon>
        <taxon>Metazoa</taxon>
        <taxon>Chordata</taxon>
        <taxon>Craniata</taxon>
        <taxon>Vertebrata</taxon>
        <taxon>Euteleostomi</taxon>
        <taxon>Amphibia</taxon>
        <taxon>Batrachia</taxon>
        <taxon>Anura</taxon>
        <taxon>Neobatrachia</taxon>
        <taxon>Hyloidea</taxon>
        <taxon>Dendrobatidae</taxon>
        <taxon>Dendrobatinae</taxon>
        <taxon>Ranitomeya</taxon>
    </lineage>
</organism>
<proteinExistence type="inferred from homology"/>
<gene>
    <name evidence="14" type="ORF">RIMI_LOCUS7268518</name>
</gene>
<dbReference type="Pfam" id="PF13359">
    <property type="entry name" value="DDE_Tnp_4"/>
    <property type="match status" value="1"/>
</dbReference>
<keyword evidence="6" id="KW-0963">Cytoplasm</keyword>
<dbReference type="InterPro" id="IPR027806">
    <property type="entry name" value="HARBI1_dom"/>
</dbReference>
<evidence type="ECO:0000313" key="14">
    <source>
        <dbReference type="EMBL" id="CAJ0937669.1"/>
    </source>
</evidence>
<comment type="cofactor">
    <cofactor evidence="1">
        <name>a divalent metal cation</name>
        <dbReference type="ChEBI" id="CHEBI:60240"/>
    </cofactor>
</comment>
<comment type="subcellular location">
    <subcellularLocation>
        <location evidence="3">Cytoplasm</location>
    </subcellularLocation>
    <subcellularLocation>
        <location evidence="2">Nucleus</location>
    </subcellularLocation>
</comment>
<evidence type="ECO:0000256" key="8">
    <source>
        <dbReference type="ARBA" id="ARBA00022723"/>
    </source>
</evidence>
<evidence type="ECO:0000256" key="7">
    <source>
        <dbReference type="ARBA" id="ARBA00022722"/>
    </source>
</evidence>
<evidence type="ECO:0000256" key="2">
    <source>
        <dbReference type="ARBA" id="ARBA00004123"/>
    </source>
</evidence>
<comment type="function">
    <text evidence="12">Transposase-derived protein that may have nuclease activity. Does not have transposase activity.</text>
</comment>
<reference evidence="14" key="1">
    <citation type="submission" date="2023-07" db="EMBL/GenBank/DDBJ databases">
        <authorList>
            <person name="Stuckert A."/>
        </authorList>
    </citation>
    <scope>NUCLEOTIDE SEQUENCE</scope>
</reference>
<dbReference type="EMBL" id="CAUEEQ010013655">
    <property type="protein sequence ID" value="CAJ0937669.1"/>
    <property type="molecule type" value="Genomic_DNA"/>
</dbReference>
<dbReference type="InterPro" id="IPR036397">
    <property type="entry name" value="RNaseH_sf"/>
</dbReference>
<keyword evidence="8" id="KW-0479">Metal-binding</keyword>
<evidence type="ECO:0000259" key="13">
    <source>
        <dbReference type="Pfam" id="PF13359"/>
    </source>
</evidence>
<dbReference type="PANTHER" id="PTHR22930">
    <property type="match status" value="1"/>
</dbReference>
<keyword evidence="10" id="KW-0539">Nucleus</keyword>
<protein>
    <recommendedName>
        <fullName evidence="5">Putative nuclease HARBI1</fullName>
    </recommendedName>
    <alternativeName>
        <fullName evidence="11">Harbinger transposase-derived nuclease</fullName>
    </alternativeName>
</protein>
<evidence type="ECO:0000256" key="6">
    <source>
        <dbReference type="ARBA" id="ARBA00022490"/>
    </source>
</evidence>
<evidence type="ECO:0000256" key="5">
    <source>
        <dbReference type="ARBA" id="ARBA00015519"/>
    </source>
</evidence>
<dbReference type="PRINTS" id="PR02086">
    <property type="entry name" value="PUTNUCHARBI1"/>
</dbReference>
<accession>A0ABN9LAT3</accession>
<evidence type="ECO:0000256" key="11">
    <source>
        <dbReference type="ARBA" id="ARBA00030126"/>
    </source>
</evidence>
<keyword evidence="9" id="KW-0378">Hydrolase</keyword>
<name>A0ABN9LAT3_9NEOB</name>